<accession>A0A2P2PKA3</accession>
<sequence>MQCKKLLKRVANLHKARLTRAPSNRLTKP</sequence>
<protein>
    <submittedName>
        <fullName evidence="1">Uncharacterized protein</fullName>
    </submittedName>
</protein>
<name>A0A2P2PKA3_RHIMU</name>
<dbReference type="AlphaFoldDB" id="A0A2P2PKA3"/>
<organism evidence="1">
    <name type="scientific">Rhizophora mucronata</name>
    <name type="common">Asiatic mangrove</name>
    <dbReference type="NCBI Taxonomy" id="61149"/>
    <lineage>
        <taxon>Eukaryota</taxon>
        <taxon>Viridiplantae</taxon>
        <taxon>Streptophyta</taxon>
        <taxon>Embryophyta</taxon>
        <taxon>Tracheophyta</taxon>
        <taxon>Spermatophyta</taxon>
        <taxon>Magnoliopsida</taxon>
        <taxon>eudicotyledons</taxon>
        <taxon>Gunneridae</taxon>
        <taxon>Pentapetalae</taxon>
        <taxon>rosids</taxon>
        <taxon>fabids</taxon>
        <taxon>Malpighiales</taxon>
        <taxon>Rhizophoraceae</taxon>
        <taxon>Rhizophora</taxon>
    </lineage>
</organism>
<reference evidence="1" key="1">
    <citation type="submission" date="2018-02" db="EMBL/GenBank/DDBJ databases">
        <title>Rhizophora mucronata_Transcriptome.</title>
        <authorList>
            <person name="Meera S.P."/>
            <person name="Sreeshan A."/>
            <person name="Augustine A."/>
        </authorList>
    </citation>
    <scope>NUCLEOTIDE SEQUENCE</scope>
    <source>
        <tissue evidence="1">Leaf</tissue>
    </source>
</reference>
<proteinExistence type="predicted"/>
<evidence type="ECO:0000313" key="1">
    <source>
        <dbReference type="EMBL" id="MBX55111.1"/>
    </source>
</evidence>
<dbReference type="EMBL" id="GGEC01074627">
    <property type="protein sequence ID" value="MBX55111.1"/>
    <property type="molecule type" value="Transcribed_RNA"/>
</dbReference>